<dbReference type="EMBL" id="JAUEPS010000017">
    <property type="protein sequence ID" value="KAK0458403.1"/>
    <property type="molecule type" value="Genomic_DNA"/>
</dbReference>
<dbReference type="AlphaFoldDB" id="A0AA39N5P4"/>
<comment type="caution">
    <text evidence="8">The sequence shown here is derived from an EMBL/GenBank/DDBJ whole genome shotgun (WGS) entry which is preliminary data.</text>
</comment>
<feature type="transmembrane region" description="Helical" evidence="6">
    <location>
        <begin position="195"/>
        <end position="218"/>
    </location>
</feature>
<evidence type="ECO:0000313" key="9">
    <source>
        <dbReference type="Proteomes" id="UP001175211"/>
    </source>
</evidence>
<protein>
    <recommendedName>
        <fullName evidence="10">Mid2 domain-containing protein</fullName>
    </recommendedName>
</protein>
<name>A0AA39N5P4_ARMTA</name>
<evidence type="ECO:0000256" key="4">
    <source>
        <dbReference type="ARBA" id="ARBA00023136"/>
    </source>
</evidence>
<keyword evidence="4 6" id="KW-0472">Membrane</keyword>
<evidence type="ECO:0000256" key="2">
    <source>
        <dbReference type="ARBA" id="ARBA00022692"/>
    </source>
</evidence>
<dbReference type="GO" id="GO:0016020">
    <property type="term" value="C:membrane"/>
    <property type="evidence" value="ECO:0007669"/>
    <property type="project" value="UniProtKB-SubCell"/>
</dbReference>
<feature type="region of interest" description="Disordered" evidence="5">
    <location>
        <begin position="167"/>
        <end position="190"/>
    </location>
</feature>
<dbReference type="GeneID" id="85356689"/>
<dbReference type="InterPro" id="IPR051694">
    <property type="entry name" value="Immunoregulatory_rcpt-like"/>
</dbReference>
<feature type="region of interest" description="Disordered" evidence="5">
    <location>
        <begin position="240"/>
        <end position="261"/>
    </location>
</feature>
<reference evidence="8" key="1">
    <citation type="submission" date="2023-06" db="EMBL/GenBank/DDBJ databases">
        <authorList>
            <consortium name="Lawrence Berkeley National Laboratory"/>
            <person name="Ahrendt S."/>
            <person name="Sahu N."/>
            <person name="Indic B."/>
            <person name="Wong-Bajracharya J."/>
            <person name="Merenyi Z."/>
            <person name="Ke H.-M."/>
            <person name="Monk M."/>
            <person name="Kocsube S."/>
            <person name="Drula E."/>
            <person name="Lipzen A."/>
            <person name="Balint B."/>
            <person name="Henrissat B."/>
            <person name="Andreopoulos B."/>
            <person name="Martin F.M."/>
            <person name="Harder C.B."/>
            <person name="Rigling D."/>
            <person name="Ford K.L."/>
            <person name="Foster G.D."/>
            <person name="Pangilinan J."/>
            <person name="Papanicolaou A."/>
            <person name="Barry K."/>
            <person name="LaButti K."/>
            <person name="Viragh M."/>
            <person name="Koriabine M."/>
            <person name="Yan M."/>
            <person name="Riley R."/>
            <person name="Champramary S."/>
            <person name="Plett K.L."/>
            <person name="Tsai I.J."/>
            <person name="Slot J."/>
            <person name="Sipos G."/>
            <person name="Plett J."/>
            <person name="Nagy L.G."/>
            <person name="Grigoriev I.V."/>
        </authorList>
    </citation>
    <scope>NUCLEOTIDE SEQUENCE</scope>
    <source>
        <strain evidence="8">CCBAS 213</strain>
    </source>
</reference>
<comment type="subcellular location">
    <subcellularLocation>
        <location evidence="1">Membrane</location>
        <topology evidence="1">Single-pass membrane protein</topology>
    </subcellularLocation>
</comment>
<evidence type="ECO:0000256" key="6">
    <source>
        <dbReference type="SAM" id="Phobius"/>
    </source>
</evidence>
<keyword evidence="2 6" id="KW-0812">Transmembrane</keyword>
<gene>
    <name evidence="8" type="ORF">EV420DRAFT_1542073</name>
</gene>
<dbReference type="PANTHER" id="PTHR15549:SF30">
    <property type="entry name" value="MID2 DOMAIN-CONTAINING PROTEIN"/>
    <property type="match status" value="1"/>
</dbReference>
<dbReference type="RefSeq" id="XP_060330673.1">
    <property type="nucleotide sequence ID" value="XM_060473141.1"/>
</dbReference>
<dbReference type="Proteomes" id="UP001175211">
    <property type="component" value="Unassembled WGS sequence"/>
</dbReference>
<evidence type="ECO:0008006" key="10">
    <source>
        <dbReference type="Google" id="ProtNLM"/>
    </source>
</evidence>
<evidence type="ECO:0000313" key="8">
    <source>
        <dbReference type="EMBL" id="KAK0458403.1"/>
    </source>
</evidence>
<accession>A0AA39N5P4</accession>
<evidence type="ECO:0000256" key="5">
    <source>
        <dbReference type="SAM" id="MobiDB-lite"/>
    </source>
</evidence>
<evidence type="ECO:0000256" key="1">
    <source>
        <dbReference type="ARBA" id="ARBA00004167"/>
    </source>
</evidence>
<organism evidence="8 9">
    <name type="scientific">Armillaria tabescens</name>
    <name type="common">Ringless honey mushroom</name>
    <name type="synonym">Agaricus tabescens</name>
    <dbReference type="NCBI Taxonomy" id="1929756"/>
    <lineage>
        <taxon>Eukaryota</taxon>
        <taxon>Fungi</taxon>
        <taxon>Dikarya</taxon>
        <taxon>Basidiomycota</taxon>
        <taxon>Agaricomycotina</taxon>
        <taxon>Agaricomycetes</taxon>
        <taxon>Agaricomycetidae</taxon>
        <taxon>Agaricales</taxon>
        <taxon>Marasmiineae</taxon>
        <taxon>Physalacriaceae</taxon>
        <taxon>Desarmillaria</taxon>
    </lineage>
</organism>
<evidence type="ECO:0000256" key="3">
    <source>
        <dbReference type="ARBA" id="ARBA00022989"/>
    </source>
</evidence>
<keyword evidence="3 6" id="KW-1133">Transmembrane helix</keyword>
<feature type="chain" id="PRO_5041255322" description="Mid2 domain-containing protein" evidence="7">
    <location>
        <begin position="21"/>
        <end position="277"/>
    </location>
</feature>
<evidence type="ECO:0000256" key="7">
    <source>
        <dbReference type="SAM" id="SignalP"/>
    </source>
</evidence>
<dbReference type="GO" id="GO:0071944">
    <property type="term" value="C:cell periphery"/>
    <property type="evidence" value="ECO:0007669"/>
    <property type="project" value="UniProtKB-ARBA"/>
</dbReference>
<keyword evidence="7" id="KW-0732">Signal</keyword>
<feature type="signal peptide" evidence="7">
    <location>
        <begin position="1"/>
        <end position="20"/>
    </location>
</feature>
<proteinExistence type="predicted"/>
<keyword evidence="9" id="KW-1185">Reference proteome</keyword>
<dbReference type="Gene3D" id="1.20.5.510">
    <property type="entry name" value="Single helix bin"/>
    <property type="match status" value="1"/>
</dbReference>
<sequence length="277" mass="30632">MSLSLFRMCILAIILPLALSLNISLDGPAVLFQRTPINLHWTSGDPDKFNLGVYQGKLTEDVPNHHLLHVPVNQVVTHFTQYKVVYMTFNISSPSPVVKDYILLAWINGYASGAMHLGFSFEKMILRHHNNYANSSWFTVELNTTPTLISTSTILGTTVTASTSLATTELDPQAGQTTTASTSSAQTKPSSHTGAIVGGVLGSLALLCIISGLALFMLRRRRRSRNSAPSRAFWKYLDEKKGPQSPEPLQHPSPAYSPAVRVRPLSLRQEDYYHRIK</sequence>
<feature type="compositionally biased region" description="Low complexity" evidence="5">
    <location>
        <begin position="167"/>
        <end position="187"/>
    </location>
</feature>
<dbReference type="PANTHER" id="PTHR15549">
    <property type="entry name" value="PAIRED IMMUNOGLOBULIN-LIKE TYPE 2 RECEPTOR"/>
    <property type="match status" value="1"/>
</dbReference>